<dbReference type="EMBL" id="CM042884">
    <property type="protein sequence ID" value="KAI4371463.1"/>
    <property type="molecule type" value="Genomic_DNA"/>
</dbReference>
<keyword evidence="2" id="KW-1185">Reference proteome</keyword>
<accession>A0ACB9R1W8</accession>
<gene>
    <name evidence="1" type="ORF">MLD38_019695</name>
</gene>
<dbReference type="Proteomes" id="UP001057402">
    <property type="component" value="Chromosome 5"/>
</dbReference>
<organism evidence="1 2">
    <name type="scientific">Melastoma candidum</name>
    <dbReference type="NCBI Taxonomy" id="119954"/>
    <lineage>
        <taxon>Eukaryota</taxon>
        <taxon>Viridiplantae</taxon>
        <taxon>Streptophyta</taxon>
        <taxon>Embryophyta</taxon>
        <taxon>Tracheophyta</taxon>
        <taxon>Spermatophyta</taxon>
        <taxon>Magnoliopsida</taxon>
        <taxon>eudicotyledons</taxon>
        <taxon>Gunneridae</taxon>
        <taxon>Pentapetalae</taxon>
        <taxon>rosids</taxon>
        <taxon>malvids</taxon>
        <taxon>Myrtales</taxon>
        <taxon>Melastomataceae</taxon>
        <taxon>Melastomatoideae</taxon>
        <taxon>Melastomateae</taxon>
        <taxon>Melastoma</taxon>
    </lineage>
</organism>
<comment type="caution">
    <text evidence="1">The sequence shown here is derived from an EMBL/GenBank/DDBJ whole genome shotgun (WGS) entry which is preliminary data.</text>
</comment>
<protein>
    <submittedName>
        <fullName evidence="1">Uncharacterized protein</fullName>
    </submittedName>
</protein>
<evidence type="ECO:0000313" key="2">
    <source>
        <dbReference type="Proteomes" id="UP001057402"/>
    </source>
</evidence>
<name>A0ACB9R1W8_9MYRT</name>
<evidence type="ECO:0000313" key="1">
    <source>
        <dbReference type="EMBL" id="KAI4371463.1"/>
    </source>
</evidence>
<proteinExistence type="predicted"/>
<sequence length="329" mass="35817">MAAAAVAAARSKTLTSALRQSTRSYRCHATTSSPGNLRHHQLGSFPSDWQHQTRRTLILESAKPIPISESVKLNRLSDSDSGIVEVVLDRAERKNAIGMDMLRGLQRAFETVREDYSANILMVRSSVPHAFCAGADLKERKKMSTSEVHYFANTLRSTCSILAELEIPTLAVIEGVALGGGFELALACDLRVCGEDATLGLPETGLAIIPGAGGTQRLARIAGESVAKELIFTGRKITGKDAISMGLVNHTVPTGEAHSKALEIAREMNQKGPLALRMAKRAINRGIEFDMQSALKMEEECYVRLLDTKDRLEGLAAFAEKRKPRYKGE</sequence>
<reference evidence="2" key="1">
    <citation type="journal article" date="2023" name="Front. Plant Sci.">
        <title>Chromosomal-level genome assembly of Melastoma candidum provides insights into trichome evolution.</title>
        <authorList>
            <person name="Zhong Y."/>
            <person name="Wu W."/>
            <person name="Sun C."/>
            <person name="Zou P."/>
            <person name="Liu Y."/>
            <person name="Dai S."/>
            <person name="Zhou R."/>
        </authorList>
    </citation>
    <scope>NUCLEOTIDE SEQUENCE [LARGE SCALE GENOMIC DNA]</scope>
</reference>